<dbReference type="InterPro" id="IPR050179">
    <property type="entry name" value="Trans_hexapeptide_repeat"/>
</dbReference>
<dbReference type="InterPro" id="IPR011004">
    <property type="entry name" value="Trimer_LpxA-like_sf"/>
</dbReference>
<dbReference type="Proteomes" id="UP000077787">
    <property type="component" value="Chromosome"/>
</dbReference>
<organism evidence="2 3">
    <name type="scientific">Stutzerimonas stutzeri</name>
    <name type="common">Pseudomonas stutzeri</name>
    <dbReference type="NCBI Taxonomy" id="316"/>
    <lineage>
        <taxon>Bacteria</taxon>
        <taxon>Pseudomonadati</taxon>
        <taxon>Pseudomonadota</taxon>
        <taxon>Gammaproteobacteria</taxon>
        <taxon>Pseudomonadales</taxon>
        <taxon>Pseudomonadaceae</taxon>
        <taxon>Stutzerimonas</taxon>
    </lineage>
</organism>
<name>A0A172WLW2_STUST</name>
<sequence>MPCVHDWDEGSTLRIGSYCSIADNVQIFLGGHHRTDWVSTYPFPAYLPEASDIREYGGTRGDVVIGSDVWICANSTILSGVNIGHGAVIANGAVVSRDVEPYAIVAGNPAARIRWRFDEHIRNELLNTAWWEWPEEEIRRTVSLLCSDDLAGFLRYARSRPNDGSSKR</sequence>
<dbReference type="AlphaFoldDB" id="A0A172WLW2"/>
<dbReference type="GO" id="GO:0016740">
    <property type="term" value="F:transferase activity"/>
    <property type="evidence" value="ECO:0007669"/>
    <property type="project" value="UniProtKB-KW"/>
</dbReference>
<protein>
    <submittedName>
        <fullName evidence="2">Acetyltransferase</fullName>
    </submittedName>
</protein>
<reference evidence="2 3" key="1">
    <citation type="submission" date="2016-05" db="EMBL/GenBank/DDBJ databases">
        <title>Genome sequence of Pseudomonas stutzeri 273 and identification of the exopolysaccharide biosynthesis locus.</title>
        <authorList>
            <person name="Wu S."/>
            <person name="Sun C."/>
        </authorList>
    </citation>
    <scope>NUCLEOTIDE SEQUENCE [LARGE SCALE GENOMIC DNA]</scope>
    <source>
        <strain evidence="2 3">273</strain>
    </source>
</reference>
<gene>
    <name evidence="2" type="ORF">PS273GM_04445</name>
</gene>
<evidence type="ECO:0000256" key="1">
    <source>
        <dbReference type="ARBA" id="ARBA00007274"/>
    </source>
</evidence>
<dbReference type="Gene3D" id="2.160.10.10">
    <property type="entry name" value="Hexapeptide repeat proteins"/>
    <property type="match status" value="1"/>
</dbReference>
<dbReference type="PANTHER" id="PTHR43300:SF11">
    <property type="entry name" value="ACETYLTRANSFERASE RV3034C-RELATED"/>
    <property type="match status" value="1"/>
</dbReference>
<accession>A0A172WLW2</accession>
<dbReference type="InterPro" id="IPR001451">
    <property type="entry name" value="Hexapep"/>
</dbReference>
<dbReference type="PANTHER" id="PTHR43300">
    <property type="entry name" value="ACETYLTRANSFERASE"/>
    <property type="match status" value="1"/>
</dbReference>
<proteinExistence type="inferred from homology"/>
<keyword evidence="2" id="KW-0808">Transferase</keyword>
<dbReference type="SUPFAM" id="SSF51161">
    <property type="entry name" value="Trimeric LpxA-like enzymes"/>
    <property type="match status" value="1"/>
</dbReference>
<dbReference type="Pfam" id="PF00132">
    <property type="entry name" value="Hexapep"/>
    <property type="match status" value="1"/>
</dbReference>
<dbReference type="CDD" id="cd03349">
    <property type="entry name" value="LbH_XAT"/>
    <property type="match status" value="1"/>
</dbReference>
<comment type="similarity">
    <text evidence="1">Belongs to the transferase hexapeptide repeat family.</text>
</comment>
<evidence type="ECO:0000313" key="3">
    <source>
        <dbReference type="Proteomes" id="UP000077787"/>
    </source>
</evidence>
<dbReference type="EMBL" id="CP015641">
    <property type="protein sequence ID" value="ANF24448.1"/>
    <property type="molecule type" value="Genomic_DNA"/>
</dbReference>
<dbReference type="OrthoDB" id="9815592at2"/>
<evidence type="ECO:0000313" key="2">
    <source>
        <dbReference type="EMBL" id="ANF24448.1"/>
    </source>
</evidence>